<evidence type="ECO:0000256" key="2">
    <source>
        <dbReference type="ARBA" id="ARBA00022630"/>
    </source>
</evidence>
<dbReference type="InterPro" id="IPR004099">
    <property type="entry name" value="Pyr_nucl-diS_OxRdtase_dimer"/>
</dbReference>
<accession>A0A1D8GFR9</accession>
<feature type="binding site" evidence="6">
    <location>
        <begin position="168"/>
        <end position="175"/>
    </location>
    <ligand>
        <name>NAD(+)</name>
        <dbReference type="ChEBI" id="CHEBI:57540"/>
    </ligand>
</feature>
<dbReference type="InterPro" id="IPR001100">
    <property type="entry name" value="Pyr_nuc-diS_OxRdtase"/>
</dbReference>
<dbReference type="PRINTS" id="PR00411">
    <property type="entry name" value="PNDRDTASEI"/>
</dbReference>
<dbReference type="AlphaFoldDB" id="A0A1D8GFR9"/>
<feature type="domain" description="FAD/NAD(P)-binding" evidence="8">
    <location>
        <begin position="3"/>
        <end position="309"/>
    </location>
</feature>
<dbReference type="Pfam" id="PF07992">
    <property type="entry name" value="Pyr_redox_2"/>
    <property type="match status" value="1"/>
</dbReference>
<evidence type="ECO:0008006" key="11">
    <source>
        <dbReference type="Google" id="ProtNLM"/>
    </source>
</evidence>
<keyword evidence="10" id="KW-1185">Reference proteome</keyword>
<feature type="binding site" evidence="6">
    <location>
        <position position="107"/>
    </location>
    <ligand>
        <name>FAD</name>
        <dbReference type="ChEBI" id="CHEBI:57692"/>
    </ligand>
</feature>
<dbReference type="KEGG" id="gfe:Gferi_09290"/>
<evidence type="ECO:0000256" key="3">
    <source>
        <dbReference type="ARBA" id="ARBA00022827"/>
    </source>
</evidence>
<evidence type="ECO:0000313" key="10">
    <source>
        <dbReference type="Proteomes" id="UP000095743"/>
    </source>
</evidence>
<dbReference type="OrthoDB" id="1705205at2"/>
<dbReference type="PRINTS" id="PR00368">
    <property type="entry name" value="FADPNR"/>
</dbReference>
<protein>
    <recommendedName>
        <fullName evidence="11">Dihydrolipoyl dehydrogenase</fullName>
    </recommendedName>
</protein>
<evidence type="ECO:0000259" key="7">
    <source>
        <dbReference type="Pfam" id="PF02852"/>
    </source>
</evidence>
<gene>
    <name evidence="9" type="ORF">Gferi_09290</name>
</gene>
<keyword evidence="6" id="KW-0547">Nucleotide-binding</keyword>
<keyword evidence="4 6" id="KW-0520">NAD</keyword>
<dbReference type="EMBL" id="CP017269">
    <property type="protein sequence ID" value="AOT69761.1"/>
    <property type="molecule type" value="Genomic_DNA"/>
</dbReference>
<organism evidence="9 10">
    <name type="scientific">Geosporobacter ferrireducens</name>
    <dbReference type="NCBI Taxonomy" id="1424294"/>
    <lineage>
        <taxon>Bacteria</taxon>
        <taxon>Bacillati</taxon>
        <taxon>Bacillota</taxon>
        <taxon>Clostridia</taxon>
        <taxon>Peptostreptococcales</taxon>
        <taxon>Thermotaleaceae</taxon>
        <taxon>Geosporobacter</taxon>
    </lineage>
</organism>
<keyword evidence="3 6" id="KW-0274">FAD</keyword>
<feature type="binding site" evidence="6">
    <location>
        <position position="255"/>
    </location>
    <ligand>
        <name>NAD(+)</name>
        <dbReference type="ChEBI" id="CHEBI:57540"/>
    </ligand>
</feature>
<feature type="binding site" evidence="6">
    <location>
        <position position="49"/>
    </location>
    <ligand>
        <name>FAD</name>
        <dbReference type="ChEBI" id="CHEBI:57692"/>
    </ligand>
</feature>
<dbReference type="GO" id="GO:0006103">
    <property type="term" value="P:2-oxoglutarate metabolic process"/>
    <property type="evidence" value="ECO:0007669"/>
    <property type="project" value="TreeGrafter"/>
</dbReference>
<feature type="active site" description="Proton acceptor" evidence="5">
    <location>
        <position position="426"/>
    </location>
</feature>
<dbReference type="Pfam" id="PF02852">
    <property type="entry name" value="Pyr_redox_dim"/>
    <property type="match status" value="1"/>
</dbReference>
<proteinExistence type="inferred from homology"/>
<keyword evidence="2" id="KW-0285">Flavoprotein</keyword>
<feature type="binding site" evidence="6">
    <location>
        <position position="191"/>
    </location>
    <ligand>
        <name>NAD(+)</name>
        <dbReference type="ChEBI" id="CHEBI:57540"/>
    </ligand>
</feature>
<dbReference type="SUPFAM" id="SSF51905">
    <property type="entry name" value="FAD/NAD(P)-binding domain"/>
    <property type="match status" value="1"/>
</dbReference>
<evidence type="ECO:0000256" key="1">
    <source>
        <dbReference type="ARBA" id="ARBA00007532"/>
    </source>
</evidence>
<evidence type="ECO:0000256" key="5">
    <source>
        <dbReference type="PIRSR" id="PIRSR000350-2"/>
    </source>
</evidence>
<dbReference type="PANTHER" id="PTHR22912">
    <property type="entry name" value="DISULFIDE OXIDOREDUCTASE"/>
    <property type="match status" value="1"/>
</dbReference>
<feature type="domain" description="Pyridine nucleotide-disulphide oxidoreductase dimerisation" evidence="7">
    <location>
        <begin position="329"/>
        <end position="437"/>
    </location>
</feature>
<name>A0A1D8GFR9_9FIRM</name>
<dbReference type="SUPFAM" id="SSF55424">
    <property type="entry name" value="FAD/NAD-linked reductases, dimerisation (C-terminal) domain"/>
    <property type="match status" value="1"/>
</dbReference>
<dbReference type="RefSeq" id="WP_069975800.1">
    <property type="nucleotide sequence ID" value="NZ_CP017269.1"/>
</dbReference>
<dbReference type="PIRSF" id="PIRSF000350">
    <property type="entry name" value="Mercury_reductase_MerA"/>
    <property type="match status" value="1"/>
</dbReference>
<dbReference type="Gene3D" id="3.50.50.60">
    <property type="entry name" value="FAD/NAD(P)-binding domain"/>
    <property type="match status" value="2"/>
</dbReference>
<evidence type="ECO:0000313" key="9">
    <source>
        <dbReference type="EMBL" id="AOT69761.1"/>
    </source>
</evidence>
<dbReference type="Gene3D" id="3.30.390.30">
    <property type="match status" value="1"/>
</dbReference>
<dbReference type="STRING" id="1424294.Gferi_09290"/>
<dbReference type="InterPro" id="IPR036188">
    <property type="entry name" value="FAD/NAD-bd_sf"/>
</dbReference>
<evidence type="ECO:0000259" key="8">
    <source>
        <dbReference type="Pfam" id="PF07992"/>
    </source>
</evidence>
<feature type="binding site" evidence="6">
    <location>
        <position position="294"/>
    </location>
    <ligand>
        <name>FAD</name>
        <dbReference type="ChEBI" id="CHEBI:57692"/>
    </ligand>
</feature>
<dbReference type="PANTHER" id="PTHR22912:SF151">
    <property type="entry name" value="DIHYDROLIPOYL DEHYDROGENASE, MITOCHONDRIAL"/>
    <property type="match status" value="1"/>
</dbReference>
<comment type="similarity">
    <text evidence="1">Belongs to the class-I pyridine nucleotide-disulfide oxidoreductase family.</text>
</comment>
<dbReference type="InterPro" id="IPR023753">
    <property type="entry name" value="FAD/NAD-binding_dom"/>
</dbReference>
<comment type="cofactor">
    <cofactor evidence="6">
        <name>FAD</name>
        <dbReference type="ChEBI" id="CHEBI:57692"/>
    </cofactor>
    <text evidence="6">Binds 1 FAD per subunit.</text>
</comment>
<reference evidence="9 10" key="1">
    <citation type="submission" date="2016-09" db="EMBL/GenBank/DDBJ databases">
        <title>Genomic analysis reveals versatility of anaerobic energy metabolism of Geosporobacter ferrireducens IRF9 of phylum Firmicutes.</title>
        <authorList>
            <person name="Kim S.-J."/>
        </authorList>
    </citation>
    <scope>NUCLEOTIDE SEQUENCE [LARGE SCALE GENOMIC DNA]</scope>
    <source>
        <strain evidence="9 10">IRF9</strain>
    </source>
</reference>
<dbReference type="InterPro" id="IPR016156">
    <property type="entry name" value="FAD/NAD-linked_Rdtase_dimer_sf"/>
</dbReference>
<sequence>MDYDVLILGGGPAGYYCALECAKGGLKTALVEKQELGGTGLRWGCLPVKRMLDALRERQKAEKILFSRSSADVQEIYKGFLEEMQGIEIQLAERLSARGVEIFFGEGSFLTPHTYLVGERCIEAAHIVIATGTSPKGFQQVEEDGEYVITHKDAVSLEQLPKTMTIIGANVEGCEFAALFAALGVDVFLLEKENQILKGMDRDLVQPLLDQFEMQGVKIKVDTAVEAVDKTGSRPIVLLSDGSMIEAEKVLVTMGRKPNFPLGLDQAGVFHESQRIPVDSCCRTSNSHIYAVGDINGIGGMAHMAIQQGILAADNILGKRRELSSGIAVPSAIFTIPEIAGLGCQEQELLASRQRYKVGKYPFSHTWRGFTKGIQSGFVKVLFDQKNKLLGLWMAGDDVSEYIGLLHSVFRKGISLKDLEDSLAIHPSLLEAVWEAARNLEEREGVQDETTSYIML</sequence>
<dbReference type="GO" id="GO:0004148">
    <property type="term" value="F:dihydrolipoyl dehydrogenase (NADH) activity"/>
    <property type="evidence" value="ECO:0007669"/>
    <property type="project" value="TreeGrafter"/>
</dbReference>
<dbReference type="InterPro" id="IPR050151">
    <property type="entry name" value="Class-I_Pyr_Nuc-Dis_Oxidored"/>
</dbReference>
<dbReference type="Proteomes" id="UP000095743">
    <property type="component" value="Chromosome"/>
</dbReference>
<dbReference type="GO" id="GO:0050660">
    <property type="term" value="F:flavin adenine dinucleotide binding"/>
    <property type="evidence" value="ECO:0007669"/>
    <property type="project" value="TreeGrafter"/>
</dbReference>
<evidence type="ECO:0000256" key="6">
    <source>
        <dbReference type="PIRSR" id="PIRSR000350-3"/>
    </source>
</evidence>
<evidence type="ECO:0000256" key="4">
    <source>
        <dbReference type="ARBA" id="ARBA00023027"/>
    </source>
</evidence>